<dbReference type="PANTHER" id="PTHR46670">
    <property type="entry name" value="ENDO/EXONUCLEASE/PHOSPHATASE DOMAIN-CONTAINING PROTEIN"/>
    <property type="match status" value="1"/>
</dbReference>
<organism evidence="2 3">
    <name type="scientific">Elysia marginata</name>
    <dbReference type="NCBI Taxonomy" id="1093978"/>
    <lineage>
        <taxon>Eukaryota</taxon>
        <taxon>Metazoa</taxon>
        <taxon>Spiralia</taxon>
        <taxon>Lophotrochozoa</taxon>
        <taxon>Mollusca</taxon>
        <taxon>Gastropoda</taxon>
        <taxon>Heterobranchia</taxon>
        <taxon>Euthyneura</taxon>
        <taxon>Panpulmonata</taxon>
        <taxon>Sacoglossa</taxon>
        <taxon>Placobranchoidea</taxon>
        <taxon>Plakobranchidae</taxon>
        <taxon>Elysia</taxon>
    </lineage>
</organism>
<name>A0AAV4H852_9GAST</name>
<feature type="transmembrane region" description="Helical" evidence="1">
    <location>
        <begin position="385"/>
        <end position="408"/>
    </location>
</feature>
<dbReference type="AlphaFoldDB" id="A0AAV4H852"/>
<dbReference type="GO" id="GO:0003964">
    <property type="term" value="F:RNA-directed DNA polymerase activity"/>
    <property type="evidence" value="ECO:0007669"/>
    <property type="project" value="UniProtKB-KW"/>
</dbReference>
<keyword evidence="1" id="KW-0472">Membrane</keyword>
<keyword evidence="2" id="KW-0695">RNA-directed DNA polymerase</keyword>
<dbReference type="PANTHER" id="PTHR46670:SF3">
    <property type="entry name" value="ENDONUCLEASE_EXONUCLEASE_PHOSPHATASE DOMAIN-CONTAINING PROTEIN"/>
    <property type="match status" value="1"/>
</dbReference>
<evidence type="ECO:0000256" key="1">
    <source>
        <dbReference type="SAM" id="Phobius"/>
    </source>
</evidence>
<reference evidence="2 3" key="1">
    <citation type="journal article" date="2021" name="Elife">
        <title>Chloroplast acquisition without the gene transfer in kleptoplastic sea slugs, Plakobranchus ocellatus.</title>
        <authorList>
            <person name="Maeda T."/>
            <person name="Takahashi S."/>
            <person name="Yoshida T."/>
            <person name="Shimamura S."/>
            <person name="Takaki Y."/>
            <person name="Nagai Y."/>
            <person name="Toyoda A."/>
            <person name="Suzuki Y."/>
            <person name="Arimoto A."/>
            <person name="Ishii H."/>
            <person name="Satoh N."/>
            <person name="Nishiyama T."/>
            <person name="Hasebe M."/>
            <person name="Maruyama T."/>
            <person name="Minagawa J."/>
            <person name="Obokata J."/>
            <person name="Shigenobu S."/>
        </authorList>
    </citation>
    <scope>NUCLEOTIDE SEQUENCE [LARGE SCALE GENOMIC DNA]</scope>
</reference>
<keyword evidence="2" id="KW-0808">Transferase</keyword>
<evidence type="ECO:0000313" key="2">
    <source>
        <dbReference type="EMBL" id="GFR93632.1"/>
    </source>
</evidence>
<dbReference type="Proteomes" id="UP000762676">
    <property type="component" value="Unassembled WGS sequence"/>
</dbReference>
<dbReference type="Gene3D" id="3.60.10.10">
    <property type="entry name" value="Endonuclease/exonuclease/phosphatase"/>
    <property type="match status" value="1"/>
</dbReference>
<dbReference type="InterPro" id="IPR036691">
    <property type="entry name" value="Endo/exonu/phosph_ase_sf"/>
</dbReference>
<keyword evidence="2" id="KW-0548">Nucleotidyltransferase</keyword>
<protein>
    <submittedName>
        <fullName evidence="2">RNA-directed DNA polymerase from mobile element jockey</fullName>
    </submittedName>
</protein>
<keyword evidence="1" id="KW-1133">Transmembrane helix</keyword>
<gene>
    <name evidence="2" type="ORF">ElyMa_000898000</name>
</gene>
<dbReference type="EMBL" id="BMAT01001843">
    <property type="protein sequence ID" value="GFR93632.1"/>
    <property type="molecule type" value="Genomic_DNA"/>
</dbReference>
<comment type="caution">
    <text evidence="2">The sequence shown here is derived from an EMBL/GenBank/DDBJ whole genome shotgun (WGS) entry which is preliminary data.</text>
</comment>
<keyword evidence="3" id="KW-1185">Reference proteome</keyword>
<dbReference type="SUPFAM" id="SSF56219">
    <property type="entry name" value="DNase I-like"/>
    <property type="match status" value="1"/>
</dbReference>
<sequence length="427" mass="48837">MELSVDFGTKYFNFICLYRAPYSKTNKSSFTEFSREFLEIISTLNLKKGIPVILGDFNIHYDSNTCPEAKKIKSIITGSANMTQLIAFPTHNKNHILDWIITKDCDIDTIKNTQALKKLVSDHHLTLFELVAEKPPKVKRKITARNLKTINIKKFKSDVKTELQTIDAINIENLNDALSRILNQHAPVTPKQLAERRSTPWLNDSIRQAKRERRGAEKRWLKSGLNIDRDIYNAKRQNVKTRIRKAKEDHFSDRLKDSKSCKQLFGICDELLGRTKQRYVPNKINPNELRKEFAAFFHDKIDNLRQNLDLYHVFDDHHIFEGSPLNSFEPVTEDFVKQIILKSPSKSCELDPLPHSLLIACLDEILPSFTRIINISLCKAVAVEVTAAAAAVAVVVVVVVDIVVAGIIRPAAEEKKRIRCIYKIHSP</sequence>
<proteinExistence type="predicted"/>
<evidence type="ECO:0000313" key="3">
    <source>
        <dbReference type="Proteomes" id="UP000762676"/>
    </source>
</evidence>
<accession>A0AAV4H852</accession>
<keyword evidence="1" id="KW-0812">Transmembrane</keyword>